<feature type="transmembrane region" description="Helical" evidence="1">
    <location>
        <begin position="197"/>
        <end position="221"/>
    </location>
</feature>
<feature type="transmembrane region" description="Helical" evidence="1">
    <location>
        <begin position="97"/>
        <end position="118"/>
    </location>
</feature>
<dbReference type="Pfam" id="PF10067">
    <property type="entry name" value="DUF2306"/>
    <property type="match status" value="1"/>
</dbReference>
<name>A0ABW7GFM5_9BURK</name>
<feature type="transmembrane region" description="Helical" evidence="1">
    <location>
        <begin position="63"/>
        <end position="85"/>
    </location>
</feature>
<feature type="transmembrane region" description="Helical" evidence="1">
    <location>
        <begin position="228"/>
        <end position="254"/>
    </location>
</feature>
<feature type="transmembrane region" description="Helical" evidence="1">
    <location>
        <begin position="20"/>
        <end position="43"/>
    </location>
</feature>
<protein>
    <submittedName>
        <fullName evidence="2">DUF2306 domain-containing protein</fullName>
    </submittedName>
</protein>
<feature type="transmembrane region" description="Helical" evidence="1">
    <location>
        <begin position="162"/>
        <end position="185"/>
    </location>
</feature>
<accession>A0ABW7GFM5</accession>
<reference evidence="2 3" key="1">
    <citation type="submission" date="2024-08" db="EMBL/GenBank/DDBJ databases">
        <authorList>
            <person name="Lu H."/>
        </authorList>
    </citation>
    <scope>NUCLEOTIDE SEQUENCE [LARGE SCALE GENOMIC DNA]</scope>
    <source>
        <strain evidence="2 3">DXS20W</strain>
    </source>
</reference>
<sequence length="258" mass="27883">MDTFTSAGRPSRPVAAAAGLWYLVAATGLAIFALYIGVSYGRAALGGPPGESRWVAGDGLGNAMLSLHLVFALLMTGIGVLQLIPPLRRRMPAVHRTLGRVFLAGALLGTVSGFYLIWVRGTVGGVTMQLATSLNGVFIVTFAALAWRHARARQFEAHRRWALRLFIAANGVWFFRVGFMLWMLIWQAPVGFDPKTFTGPFVTAMNFAQFLLPLAVLELYLRARGRGLVLALALVLLSVATAVGIFGATLGMWLPRLV</sequence>
<keyword evidence="1" id="KW-1133">Transmembrane helix</keyword>
<dbReference type="RefSeq" id="WP_268166510.1">
    <property type="nucleotide sequence ID" value="NZ_JBIGHX010000001.1"/>
</dbReference>
<gene>
    <name evidence="2" type="ORF">ACG04Q_04015</name>
</gene>
<organism evidence="2 3">
    <name type="scientific">Pelomonas lactea</name>
    <dbReference type="NCBI Taxonomy" id="3299030"/>
    <lineage>
        <taxon>Bacteria</taxon>
        <taxon>Pseudomonadati</taxon>
        <taxon>Pseudomonadota</taxon>
        <taxon>Betaproteobacteria</taxon>
        <taxon>Burkholderiales</taxon>
        <taxon>Sphaerotilaceae</taxon>
        <taxon>Roseateles</taxon>
    </lineage>
</organism>
<dbReference type="InterPro" id="IPR018750">
    <property type="entry name" value="DUF2306_membrane"/>
</dbReference>
<keyword evidence="1" id="KW-0812">Transmembrane</keyword>
<dbReference type="EMBL" id="JBIGHX010000001">
    <property type="protein sequence ID" value="MFG6460726.1"/>
    <property type="molecule type" value="Genomic_DNA"/>
</dbReference>
<feature type="transmembrane region" description="Helical" evidence="1">
    <location>
        <begin position="130"/>
        <end position="150"/>
    </location>
</feature>
<evidence type="ECO:0000256" key="1">
    <source>
        <dbReference type="SAM" id="Phobius"/>
    </source>
</evidence>
<proteinExistence type="predicted"/>
<keyword evidence="1" id="KW-0472">Membrane</keyword>
<dbReference type="Proteomes" id="UP001606302">
    <property type="component" value="Unassembled WGS sequence"/>
</dbReference>
<evidence type="ECO:0000313" key="3">
    <source>
        <dbReference type="Proteomes" id="UP001606302"/>
    </source>
</evidence>
<keyword evidence="3" id="KW-1185">Reference proteome</keyword>
<comment type="caution">
    <text evidence="2">The sequence shown here is derived from an EMBL/GenBank/DDBJ whole genome shotgun (WGS) entry which is preliminary data.</text>
</comment>
<evidence type="ECO:0000313" key="2">
    <source>
        <dbReference type="EMBL" id="MFG6460726.1"/>
    </source>
</evidence>